<dbReference type="PANTHER" id="PTHR30543">
    <property type="entry name" value="CHROMATE REDUCTASE"/>
    <property type="match status" value="1"/>
</dbReference>
<accession>A0A9D1QM50</accession>
<evidence type="ECO:0000313" key="2">
    <source>
        <dbReference type="EMBL" id="HIW69875.1"/>
    </source>
</evidence>
<dbReference type="InterPro" id="IPR005025">
    <property type="entry name" value="FMN_Rdtase-like_dom"/>
</dbReference>
<dbReference type="GO" id="GO:0010181">
    <property type="term" value="F:FMN binding"/>
    <property type="evidence" value="ECO:0007669"/>
    <property type="project" value="TreeGrafter"/>
</dbReference>
<reference evidence="2" key="2">
    <citation type="submission" date="2021-04" db="EMBL/GenBank/DDBJ databases">
        <authorList>
            <person name="Gilroy R."/>
        </authorList>
    </citation>
    <scope>NUCLEOTIDE SEQUENCE</scope>
    <source>
        <strain evidence="2">ChiHejej3B27-2180</strain>
    </source>
</reference>
<organism evidence="2 3">
    <name type="scientific">Candidatus Limosilactobacillus merdipullorum</name>
    <dbReference type="NCBI Taxonomy" id="2838653"/>
    <lineage>
        <taxon>Bacteria</taxon>
        <taxon>Bacillati</taxon>
        <taxon>Bacillota</taxon>
        <taxon>Bacilli</taxon>
        <taxon>Lactobacillales</taxon>
        <taxon>Lactobacillaceae</taxon>
        <taxon>Limosilactobacillus</taxon>
    </lineage>
</organism>
<dbReference type="Pfam" id="PF03358">
    <property type="entry name" value="FMN_red"/>
    <property type="match status" value="1"/>
</dbReference>
<dbReference type="AlphaFoldDB" id="A0A9D1QM50"/>
<sequence length="185" mass="20429">MKVVAIGGSSAPQSYNLMLLNYMKKHFPDLKMSVFSVRGLPLFNEDDSLPDSLKDLSDQIDAADAVIIASPEYNHSVTSALKSVMEWLSTSVHPLHHKPVMLVGASTHVQGSARSQIHLRDILLSPGIQAFVFSGEEFFLGNCRDAFDEQGDLKDEGTVKFLEQCVREFGDFANVVNRAEKEATE</sequence>
<comment type="caution">
    <text evidence="2">The sequence shown here is derived from an EMBL/GenBank/DDBJ whole genome shotgun (WGS) entry which is preliminary data.</text>
</comment>
<gene>
    <name evidence="2" type="ORF">H9876_00620</name>
</gene>
<proteinExistence type="predicted"/>
<name>A0A9D1QM50_9LACO</name>
<dbReference type="Gene3D" id="3.40.50.360">
    <property type="match status" value="1"/>
</dbReference>
<protein>
    <submittedName>
        <fullName evidence="2">NAD(P)H-dependent oxidoreductase</fullName>
    </submittedName>
</protein>
<dbReference type="GO" id="GO:0016491">
    <property type="term" value="F:oxidoreductase activity"/>
    <property type="evidence" value="ECO:0007669"/>
    <property type="project" value="InterPro"/>
</dbReference>
<reference evidence="2" key="1">
    <citation type="journal article" date="2021" name="PeerJ">
        <title>Extensive microbial diversity within the chicken gut microbiome revealed by metagenomics and culture.</title>
        <authorList>
            <person name="Gilroy R."/>
            <person name="Ravi A."/>
            <person name="Getino M."/>
            <person name="Pursley I."/>
            <person name="Horton D.L."/>
            <person name="Alikhan N.F."/>
            <person name="Baker D."/>
            <person name="Gharbi K."/>
            <person name="Hall N."/>
            <person name="Watson M."/>
            <person name="Adriaenssens E.M."/>
            <person name="Foster-Nyarko E."/>
            <person name="Jarju S."/>
            <person name="Secka A."/>
            <person name="Antonio M."/>
            <person name="Oren A."/>
            <person name="Chaudhuri R.R."/>
            <person name="La Ragione R."/>
            <person name="Hildebrand F."/>
            <person name="Pallen M.J."/>
        </authorList>
    </citation>
    <scope>NUCLEOTIDE SEQUENCE</scope>
    <source>
        <strain evidence="2">ChiHejej3B27-2180</strain>
    </source>
</reference>
<dbReference type="InterPro" id="IPR029039">
    <property type="entry name" value="Flavoprotein-like_sf"/>
</dbReference>
<dbReference type="GO" id="GO:0005829">
    <property type="term" value="C:cytosol"/>
    <property type="evidence" value="ECO:0007669"/>
    <property type="project" value="TreeGrafter"/>
</dbReference>
<dbReference type="EMBL" id="DXGK01000014">
    <property type="protein sequence ID" value="HIW69875.1"/>
    <property type="molecule type" value="Genomic_DNA"/>
</dbReference>
<dbReference type="Proteomes" id="UP000886878">
    <property type="component" value="Unassembled WGS sequence"/>
</dbReference>
<evidence type="ECO:0000313" key="3">
    <source>
        <dbReference type="Proteomes" id="UP000886878"/>
    </source>
</evidence>
<feature type="domain" description="NADPH-dependent FMN reductase-like" evidence="1">
    <location>
        <begin position="1"/>
        <end position="142"/>
    </location>
</feature>
<evidence type="ECO:0000259" key="1">
    <source>
        <dbReference type="Pfam" id="PF03358"/>
    </source>
</evidence>
<dbReference type="SUPFAM" id="SSF52218">
    <property type="entry name" value="Flavoproteins"/>
    <property type="match status" value="1"/>
</dbReference>
<dbReference type="PANTHER" id="PTHR30543:SF21">
    <property type="entry name" value="NAD(P)H-DEPENDENT FMN REDUCTASE LOT6"/>
    <property type="match status" value="1"/>
</dbReference>
<dbReference type="InterPro" id="IPR050712">
    <property type="entry name" value="NAD(P)H-dep_reductase"/>
</dbReference>